<keyword evidence="4" id="KW-1185">Reference proteome</keyword>
<dbReference type="InterPro" id="IPR048031">
    <property type="entry name" value="ScyD/ScyE-like"/>
</dbReference>
<sequence>MKNVSLKFALIATLALTVASAQTAPTPAGDRLGGGFNGPQGVLVGPDGVYVIDSGVGGDATINVRSPEGTVGPAKFGESARVVRVAPDGTQTVIATLPSLLGGMEAVGGARLAWLGNTLYATSGDWSEANEGSRPAKMSAVVRLEGGSATEVANTWDLEATRNPDGYEKYSHPYAMAAGPDGKLWVADAGANNLLRVDPASGVVELVAVMPAQPSAQANPGRGGKSESDAVPTGLAFGDDGSAYVALLPGSFMPEAAKVYRVSGAGEVSEYAGGLSTVTDLRRGPDGNLYATQLGQFGEQGPVPGSGSVVRVVPGGKPEVVISGLTLPSSLDFNADGDVYVVTGALGAPGSGELMVFKGVAAKK</sequence>
<evidence type="ECO:0000256" key="1">
    <source>
        <dbReference type="SAM" id="MobiDB-lite"/>
    </source>
</evidence>
<dbReference type="Gene3D" id="2.130.10.10">
    <property type="entry name" value="YVTN repeat-like/Quinoprotein amine dehydrogenase"/>
    <property type="match status" value="1"/>
</dbReference>
<dbReference type="RefSeq" id="WP_183988368.1">
    <property type="nucleotide sequence ID" value="NZ_JACHHG010000013.1"/>
</dbReference>
<accession>A0A841I5A4</accession>
<keyword evidence="2" id="KW-0732">Signal</keyword>
<evidence type="ECO:0000256" key="2">
    <source>
        <dbReference type="SAM" id="SignalP"/>
    </source>
</evidence>
<comment type="caution">
    <text evidence="3">The sequence shown here is derived from an EMBL/GenBank/DDBJ whole genome shotgun (WGS) entry which is preliminary data.</text>
</comment>
<dbReference type="PANTHER" id="PTHR40274">
    <property type="entry name" value="VIRGINIAMYCIN B LYASE"/>
    <property type="match status" value="1"/>
</dbReference>
<dbReference type="Proteomes" id="UP000569951">
    <property type="component" value="Unassembled WGS sequence"/>
</dbReference>
<organism evidence="3 4">
    <name type="scientific">Deinobacterium chartae</name>
    <dbReference type="NCBI Taxonomy" id="521158"/>
    <lineage>
        <taxon>Bacteria</taxon>
        <taxon>Thermotogati</taxon>
        <taxon>Deinococcota</taxon>
        <taxon>Deinococci</taxon>
        <taxon>Deinococcales</taxon>
        <taxon>Deinococcaceae</taxon>
        <taxon>Deinobacterium</taxon>
    </lineage>
</organism>
<dbReference type="InterPro" id="IPR051344">
    <property type="entry name" value="Vgb"/>
</dbReference>
<feature type="signal peptide" evidence="2">
    <location>
        <begin position="1"/>
        <end position="23"/>
    </location>
</feature>
<reference evidence="3 4" key="1">
    <citation type="submission" date="2020-08" db="EMBL/GenBank/DDBJ databases">
        <title>Genomic Encyclopedia of Type Strains, Phase IV (KMG-IV): sequencing the most valuable type-strain genomes for metagenomic binning, comparative biology and taxonomic classification.</title>
        <authorList>
            <person name="Goeker M."/>
        </authorList>
    </citation>
    <scope>NUCLEOTIDE SEQUENCE [LARGE SCALE GENOMIC DNA]</scope>
    <source>
        <strain evidence="3 4">DSM 21458</strain>
    </source>
</reference>
<dbReference type="PANTHER" id="PTHR40274:SF4">
    <property type="entry name" value="BLL1406 PROTEIN"/>
    <property type="match status" value="1"/>
</dbReference>
<dbReference type="SUPFAM" id="SSF63829">
    <property type="entry name" value="Calcium-dependent phosphotriesterase"/>
    <property type="match status" value="1"/>
</dbReference>
<dbReference type="EMBL" id="JACHHG010000013">
    <property type="protein sequence ID" value="MBB6099620.1"/>
    <property type="molecule type" value="Genomic_DNA"/>
</dbReference>
<dbReference type="InterPro" id="IPR015943">
    <property type="entry name" value="WD40/YVTN_repeat-like_dom_sf"/>
</dbReference>
<feature type="chain" id="PRO_5032270488" evidence="2">
    <location>
        <begin position="24"/>
        <end position="364"/>
    </location>
</feature>
<dbReference type="NCBIfam" id="NF033206">
    <property type="entry name" value="ScyE_fam"/>
    <property type="match status" value="1"/>
</dbReference>
<feature type="region of interest" description="Disordered" evidence="1">
    <location>
        <begin position="214"/>
        <end position="233"/>
    </location>
</feature>
<name>A0A841I5A4_9DEIO</name>
<proteinExistence type="predicted"/>
<evidence type="ECO:0000313" key="4">
    <source>
        <dbReference type="Proteomes" id="UP000569951"/>
    </source>
</evidence>
<dbReference type="AlphaFoldDB" id="A0A841I5A4"/>
<evidence type="ECO:0000313" key="3">
    <source>
        <dbReference type="EMBL" id="MBB6099620.1"/>
    </source>
</evidence>
<gene>
    <name evidence="3" type="ORF">HNR42_003073</name>
</gene>
<protein>
    <submittedName>
        <fullName evidence="3">Sugar lactone lactonase YvrE</fullName>
    </submittedName>
</protein>